<evidence type="ECO:0000313" key="2">
    <source>
        <dbReference type="Proteomes" id="UP000814128"/>
    </source>
</evidence>
<reference evidence="1" key="1">
    <citation type="submission" date="2021-02" db="EMBL/GenBank/DDBJ databases">
        <authorList>
            <consortium name="DOE Joint Genome Institute"/>
            <person name="Ahrendt S."/>
            <person name="Looney B.P."/>
            <person name="Miyauchi S."/>
            <person name="Morin E."/>
            <person name="Drula E."/>
            <person name="Courty P.E."/>
            <person name="Chicoki N."/>
            <person name="Fauchery L."/>
            <person name="Kohler A."/>
            <person name="Kuo A."/>
            <person name="Labutti K."/>
            <person name="Pangilinan J."/>
            <person name="Lipzen A."/>
            <person name="Riley R."/>
            <person name="Andreopoulos W."/>
            <person name="He G."/>
            <person name="Johnson J."/>
            <person name="Barry K.W."/>
            <person name="Grigoriev I.V."/>
            <person name="Nagy L."/>
            <person name="Hibbett D."/>
            <person name="Henrissat B."/>
            <person name="Matheny P.B."/>
            <person name="Labbe J."/>
            <person name="Martin F."/>
        </authorList>
    </citation>
    <scope>NUCLEOTIDE SEQUENCE</scope>
    <source>
        <strain evidence="1">EC-137</strain>
    </source>
</reference>
<reference evidence="1" key="2">
    <citation type="journal article" date="2022" name="New Phytol.">
        <title>Evolutionary transition to the ectomycorrhizal habit in the genomes of a hyperdiverse lineage of mushroom-forming fungi.</title>
        <authorList>
            <person name="Looney B."/>
            <person name="Miyauchi S."/>
            <person name="Morin E."/>
            <person name="Drula E."/>
            <person name="Courty P.E."/>
            <person name="Kohler A."/>
            <person name="Kuo A."/>
            <person name="LaButti K."/>
            <person name="Pangilinan J."/>
            <person name="Lipzen A."/>
            <person name="Riley R."/>
            <person name="Andreopoulos W."/>
            <person name="He G."/>
            <person name="Johnson J."/>
            <person name="Nolan M."/>
            <person name="Tritt A."/>
            <person name="Barry K.W."/>
            <person name="Grigoriev I.V."/>
            <person name="Nagy L.G."/>
            <person name="Hibbett D."/>
            <person name="Henrissat B."/>
            <person name="Matheny P.B."/>
            <person name="Labbe J."/>
            <person name="Martin F.M."/>
        </authorList>
    </citation>
    <scope>NUCLEOTIDE SEQUENCE</scope>
    <source>
        <strain evidence="1">EC-137</strain>
    </source>
</reference>
<sequence>MSGTPFVVRWGIISTGWIAKAFVEDLLLDPKTRGVHDVVHKIVAVGSRSVESAQGFIDTVAGGDKSIKALGSYDALVADNDVDVVYIGTPHTLHYDNTVAAINARKHVLLEKPATSNAAEWADLVRRAKETGVFLMEAMWTRFQPAALAVREIIEKGELGKPVIVDADLSGDFGVENIPTTHRILDPMLGGGAILDLGPYPLFWALHVLYDNPSNGSQPPSRVSGGFVKNARTGVDQNTSFALDFPSIPAQARLSCSINVPAREVGAIVRFRKGTIWVDKPIYCPRGYRVQWFEKEGRDAVVREETVKLTWEGRGMHFEADEVGRCLRDGKLESAAWTHEKTAVAMRVFDEVRRQGGYQLPDGVEKIL</sequence>
<proteinExistence type="predicted"/>
<organism evidence="1 2">
    <name type="scientific">Vararia minispora EC-137</name>
    <dbReference type="NCBI Taxonomy" id="1314806"/>
    <lineage>
        <taxon>Eukaryota</taxon>
        <taxon>Fungi</taxon>
        <taxon>Dikarya</taxon>
        <taxon>Basidiomycota</taxon>
        <taxon>Agaricomycotina</taxon>
        <taxon>Agaricomycetes</taxon>
        <taxon>Russulales</taxon>
        <taxon>Lachnocladiaceae</taxon>
        <taxon>Vararia</taxon>
    </lineage>
</organism>
<protein>
    <submittedName>
        <fullName evidence="1">Uncharacterized protein</fullName>
    </submittedName>
</protein>
<keyword evidence="2" id="KW-1185">Reference proteome</keyword>
<accession>A0ACB8Q5H4</accession>
<name>A0ACB8Q5H4_9AGAM</name>
<evidence type="ECO:0000313" key="1">
    <source>
        <dbReference type="EMBL" id="KAI0026975.1"/>
    </source>
</evidence>
<dbReference type="Proteomes" id="UP000814128">
    <property type="component" value="Unassembled WGS sequence"/>
</dbReference>
<comment type="caution">
    <text evidence="1">The sequence shown here is derived from an EMBL/GenBank/DDBJ whole genome shotgun (WGS) entry which is preliminary data.</text>
</comment>
<gene>
    <name evidence="1" type="ORF">K488DRAFT_91551</name>
</gene>
<dbReference type="EMBL" id="MU274068">
    <property type="protein sequence ID" value="KAI0026975.1"/>
    <property type="molecule type" value="Genomic_DNA"/>
</dbReference>